<evidence type="ECO:0008006" key="4">
    <source>
        <dbReference type="Google" id="ProtNLM"/>
    </source>
</evidence>
<dbReference type="RefSeq" id="WP_308474997.1">
    <property type="nucleotide sequence ID" value="NZ_OY726394.1"/>
</dbReference>
<keyword evidence="1" id="KW-0732">Signal</keyword>
<name>A0ABM9L6T5_9MYCO</name>
<feature type="signal peptide" evidence="1">
    <location>
        <begin position="1"/>
        <end position="32"/>
    </location>
</feature>
<dbReference type="Proteomes" id="UP001190336">
    <property type="component" value="Chromosome"/>
</dbReference>
<organism evidence="2 3">
    <name type="scientific">[Mycobacterium] kokjensenii</name>
    <dbReference type="NCBI Taxonomy" id="3064287"/>
    <lineage>
        <taxon>Bacteria</taxon>
        <taxon>Bacillati</taxon>
        <taxon>Actinomycetota</taxon>
        <taxon>Actinomycetes</taxon>
        <taxon>Mycobacteriales</taxon>
        <taxon>Mycobacteriaceae</taxon>
        <taxon>Mycolicibacter</taxon>
    </lineage>
</organism>
<protein>
    <recommendedName>
        <fullName evidence="4">PE-PGRS family protein</fullName>
    </recommendedName>
</protein>
<dbReference type="PRINTS" id="PR01228">
    <property type="entry name" value="EGGSHELL"/>
</dbReference>
<feature type="chain" id="PRO_5046491278" description="PE-PGRS family protein" evidence="1">
    <location>
        <begin position="33"/>
        <end position="400"/>
    </location>
</feature>
<evidence type="ECO:0000313" key="3">
    <source>
        <dbReference type="Proteomes" id="UP001190336"/>
    </source>
</evidence>
<evidence type="ECO:0000256" key="1">
    <source>
        <dbReference type="SAM" id="SignalP"/>
    </source>
</evidence>
<gene>
    <name evidence="2" type="ORF">MU0083_000345</name>
</gene>
<dbReference type="EMBL" id="OY726394">
    <property type="protein sequence ID" value="CAJ1493494.1"/>
    <property type="molecule type" value="Genomic_DNA"/>
</dbReference>
<reference evidence="2 3" key="1">
    <citation type="submission" date="2023-08" db="EMBL/GenBank/DDBJ databases">
        <authorList>
            <person name="Folkvardsen B D."/>
            <person name="Norman A."/>
        </authorList>
    </citation>
    <scope>NUCLEOTIDE SEQUENCE [LARGE SCALE GENOMIC DNA]</scope>
    <source>
        <strain evidence="2 3">Mu0083</strain>
    </source>
</reference>
<proteinExistence type="predicted"/>
<sequence>MSSIRQHCERTARLGFGGGLLLAALLPPTAHADIDELFDPFGMEMPGPADSGIPDGLDWSRDPVTALDMWLFPTVIDQLYLPIHGMVEDWMHDNQQLLDIINVPFVEVFGRNLLGDGIEIGEISGATGEVFDGTNDSLLGPLMADLHIDLGSLHDGGFLFGDGAAGLDGGVDGNPSAMGMTGGNAGLIGNGGAGGDGADGGAGFVGGAGGTGGLGGWLIGNGGVGGAGGTGGLGAGGGAGGLGGVAIIVGNSGDGGAGGVGGAGYSGVDGDGGTGGPGGFGGNGGNGGTGGAGPLLIGFAGNGGTGGDGGTGGRGGAGAGGTVDHPTGFSGERPGTGVPAAPGAAVVTAAHWATCRTAWPGKAVPTGRPAPPVSRGPTCRDRLWPAMTAVPRLGIEYLLS</sequence>
<evidence type="ECO:0000313" key="2">
    <source>
        <dbReference type="EMBL" id="CAJ1493494.1"/>
    </source>
</evidence>
<accession>A0ABM9L6T5</accession>
<keyword evidence="3" id="KW-1185">Reference proteome</keyword>